<proteinExistence type="predicted"/>
<evidence type="ECO:0000313" key="3">
    <source>
        <dbReference type="Proteomes" id="UP001497516"/>
    </source>
</evidence>
<dbReference type="InterPro" id="IPR004252">
    <property type="entry name" value="Probable_transposase_24"/>
</dbReference>
<accession>A0AAV2CF15</accession>
<feature type="compositionally biased region" description="Basic and acidic residues" evidence="1">
    <location>
        <begin position="130"/>
        <end position="140"/>
    </location>
</feature>
<feature type="region of interest" description="Disordered" evidence="1">
    <location>
        <begin position="102"/>
        <end position="148"/>
    </location>
</feature>
<sequence length="148" mass="16581">MVQKWTDPNWVEISDKNKENLGKSELAATGTSAPLAKYRHEEIKQAGKEPDPIEMFGCFHVKKDKNWVSSKAKNLHDGGEKVSQGEEPNIFAIYQEGIGPQHPKRVLGMGHGVSSVDVFGPPSSQGSQDCSKRCQEDRTKERKKMMRK</sequence>
<dbReference type="EMBL" id="OZ034813">
    <property type="protein sequence ID" value="CAL1355050.1"/>
    <property type="molecule type" value="Genomic_DNA"/>
</dbReference>
<dbReference type="Proteomes" id="UP001497516">
    <property type="component" value="Chromosome 1"/>
</dbReference>
<evidence type="ECO:0000256" key="1">
    <source>
        <dbReference type="SAM" id="MobiDB-lite"/>
    </source>
</evidence>
<dbReference type="Pfam" id="PF03004">
    <property type="entry name" value="Transposase_24"/>
    <property type="match status" value="1"/>
</dbReference>
<reference evidence="2 3" key="1">
    <citation type="submission" date="2024-04" db="EMBL/GenBank/DDBJ databases">
        <authorList>
            <person name="Fracassetti M."/>
        </authorList>
    </citation>
    <scope>NUCLEOTIDE SEQUENCE [LARGE SCALE GENOMIC DNA]</scope>
</reference>
<evidence type="ECO:0000313" key="2">
    <source>
        <dbReference type="EMBL" id="CAL1355050.1"/>
    </source>
</evidence>
<dbReference type="AlphaFoldDB" id="A0AAV2CF15"/>
<protein>
    <submittedName>
        <fullName evidence="2">Uncharacterized protein</fullName>
    </submittedName>
</protein>
<name>A0AAV2CF15_9ROSI</name>
<gene>
    <name evidence="2" type="ORF">LTRI10_LOCUS2829</name>
</gene>
<organism evidence="2 3">
    <name type="scientific">Linum trigynum</name>
    <dbReference type="NCBI Taxonomy" id="586398"/>
    <lineage>
        <taxon>Eukaryota</taxon>
        <taxon>Viridiplantae</taxon>
        <taxon>Streptophyta</taxon>
        <taxon>Embryophyta</taxon>
        <taxon>Tracheophyta</taxon>
        <taxon>Spermatophyta</taxon>
        <taxon>Magnoliopsida</taxon>
        <taxon>eudicotyledons</taxon>
        <taxon>Gunneridae</taxon>
        <taxon>Pentapetalae</taxon>
        <taxon>rosids</taxon>
        <taxon>fabids</taxon>
        <taxon>Malpighiales</taxon>
        <taxon>Linaceae</taxon>
        <taxon>Linum</taxon>
    </lineage>
</organism>
<keyword evidence="3" id="KW-1185">Reference proteome</keyword>